<feature type="transmembrane region" description="Helical" evidence="2">
    <location>
        <begin position="38"/>
        <end position="56"/>
    </location>
</feature>
<feature type="transmembrane region" description="Helical" evidence="2">
    <location>
        <begin position="258"/>
        <end position="277"/>
    </location>
</feature>
<feature type="transmembrane region" description="Helical" evidence="2">
    <location>
        <begin position="164"/>
        <end position="183"/>
    </location>
</feature>
<organism evidence="3">
    <name type="scientific">Marseillevirus LCMAC102</name>
    <dbReference type="NCBI Taxonomy" id="2506603"/>
    <lineage>
        <taxon>Viruses</taxon>
        <taxon>Varidnaviria</taxon>
        <taxon>Bamfordvirae</taxon>
        <taxon>Nucleocytoviricota</taxon>
        <taxon>Megaviricetes</taxon>
        <taxon>Pimascovirales</taxon>
        <taxon>Pimascovirales incertae sedis</taxon>
        <taxon>Marseilleviridae</taxon>
    </lineage>
</organism>
<accession>A0A481YTP5</accession>
<proteinExistence type="predicted"/>
<reference evidence="3" key="1">
    <citation type="journal article" date="2019" name="MBio">
        <title>Virus Genomes from Deep Sea Sediments Expand the Ocean Megavirome and Support Independent Origins of Viral Gigantism.</title>
        <authorList>
            <person name="Backstrom D."/>
            <person name="Yutin N."/>
            <person name="Jorgensen S.L."/>
            <person name="Dharamshi J."/>
            <person name="Homa F."/>
            <person name="Zaremba-Niedwiedzka K."/>
            <person name="Spang A."/>
            <person name="Wolf Y.I."/>
            <person name="Koonin E.V."/>
            <person name="Ettema T.J."/>
        </authorList>
    </citation>
    <scope>NUCLEOTIDE SEQUENCE</scope>
</reference>
<sequence length="280" mass="29971">MSEKHVHEHKEGKPHKHPQKGVKKKKATMKDYMNTAKFVAGPMLGILVGAFIGTYFEPSEKTVSGFKSLAAGIVLAAVSTELIPEVAEVDNTKERLWVVFGVVIGASMLIALRTYFDKYDAAKEGKGEVPWEMIISIAIDFFIDAILIGMAMTVTTGMESSTGLIMAFALGTEMLIITLTAAGQMKDNKVKGEELWGIAGGLAGIVLLGGLIGNYVGTSFKGTSSYYGLLAFGVAALIWLVVEELLVETGKNILDSRIQASLIFVGFLAIIGSGWLGHAH</sequence>
<protein>
    <recommendedName>
        <fullName evidence="4">ZIP Zinc transporter</fullName>
    </recommendedName>
</protein>
<feature type="transmembrane region" description="Helical" evidence="2">
    <location>
        <begin position="225"/>
        <end position="246"/>
    </location>
</feature>
<dbReference type="EMBL" id="MK500334">
    <property type="protein sequence ID" value="QBK86307.1"/>
    <property type="molecule type" value="Genomic_DNA"/>
</dbReference>
<evidence type="ECO:0000256" key="1">
    <source>
        <dbReference type="SAM" id="MobiDB-lite"/>
    </source>
</evidence>
<feature type="compositionally biased region" description="Basic residues" evidence="1">
    <location>
        <begin position="12"/>
        <end position="26"/>
    </location>
</feature>
<keyword evidence="2" id="KW-0812">Transmembrane</keyword>
<feature type="transmembrane region" description="Helical" evidence="2">
    <location>
        <begin position="68"/>
        <end position="84"/>
    </location>
</feature>
<evidence type="ECO:0000313" key="3">
    <source>
        <dbReference type="EMBL" id="QBK86307.1"/>
    </source>
</evidence>
<keyword evidence="2" id="KW-1133">Transmembrane helix</keyword>
<evidence type="ECO:0000256" key="2">
    <source>
        <dbReference type="SAM" id="Phobius"/>
    </source>
</evidence>
<gene>
    <name evidence="3" type="ORF">LCMAC102_01020</name>
</gene>
<name>A0A481YTP5_9VIRU</name>
<feature type="transmembrane region" description="Helical" evidence="2">
    <location>
        <begin position="195"/>
        <end position="213"/>
    </location>
</feature>
<feature type="region of interest" description="Disordered" evidence="1">
    <location>
        <begin position="1"/>
        <end position="26"/>
    </location>
</feature>
<keyword evidence="2" id="KW-0472">Membrane</keyword>
<feature type="compositionally biased region" description="Basic and acidic residues" evidence="1">
    <location>
        <begin position="1"/>
        <end position="11"/>
    </location>
</feature>
<evidence type="ECO:0008006" key="4">
    <source>
        <dbReference type="Google" id="ProtNLM"/>
    </source>
</evidence>
<feature type="transmembrane region" description="Helical" evidence="2">
    <location>
        <begin position="137"/>
        <end position="158"/>
    </location>
</feature>
<feature type="transmembrane region" description="Helical" evidence="2">
    <location>
        <begin position="96"/>
        <end position="116"/>
    </location>
</feature>